<keyword evidence="1" id="KW-0732">Signal</keyword>
<keyword evidence="3" id="KW-1185">Reference proteome</keyword>
<reference evidence="2 3" key="1">
    <citation type="submission" date="2019-12" db="EMBL/GenBank/DDBJ databases">
        <title>Litoreibacter badius sp. nov., a novel bacteriochlorophyll a-containing bacterium in the genus Litoreibacter.</title>
        <authorList>
            <person name="Kanamuro M."/>
            <person name="Takabe Y."/>
            <person name="Mori K."/>
            <person name="Takaichi S."/>
            <person name="Hanada S."/>
        </authorList>
    </citation>
    <scope>NUCLEOTIDE SEQUENCE [LARGE SCALE GENOMIC DNA]</scope>
    <source>
        <strain evidence="2 3">K6</strain>
    </source>
</reference>
<dbReference type="InterPro" id="IPR006311">
    <property type="entry name" value="TAT_signal"/>
</dbReference>
<name>A0A6N6JDL4_9RHOB</name>
<dbReference type="RefSeq" id="WP_159804345.1">
    <property type="nucleotide sequence ID" value="NZ_BLJE01000001.1"/>
</dbReference>
<dbReference type="Proteomes" id="UP000436822">
    <property type="component" value="Unassembled WGS sequence"/>
</dbReference>
<sequence length="357" mass="37736">MTTRRRFLGGLLAAGATPSLTWADAGNACYLTAAQELDGTFALYGLDMDGGLAFRIPLPSRGHAAAAHPKKPEAVAFARRPGTYAIVINCVTGKNLCNLTAPAGYHFYGHGAFSADGELLFTTENRFETGEGLIGIWQSTKGYRRIGEFSAGGIGPHDILRCPSTGLLAVANGGIRTHPDSGREKLNLDTMKPNLTVMNTAGEIRDQVALPEDLHQNSLRHLSAGENGLIACAFQWQGDAFVAPSLVAVYEPGKGLTQLTAPELHRRSMSGYAGSVAVLKDPQKIVITSPRGGFLQIFDPVEGFEGQARRPDISGIATAPGGGLATDGLGGLHRLTETGLSPLRTHDLAFDNHLIAV</sequence>
<organism evidence="2 3">
    <name type="scientific">Litoreibacter roseus</name>
    <dbReference type="NCBI Taxonomy" id="2601869"/>
    <lineage>
        <taxon>Bacteria</taxon>
        <taxon>Pseudomonadati</taxon>
        <taxon>Pseudomonadota</taxon>
        <taxon>Alphaproteobacteria</taxon>
        <taxon>Rhodobacterales</taxon>
        <taxon>Roseobacteraceae</taxon>
        <taxon>Litoreibacter</taxon>
    </lineage>
</organism>
<comment type="caution">
    <text evidence="2">The sequence shown here is derived from an EMBL/GenBank/DDBJ whole genome shotgun (WGS) entry which is preliminary data.</text>
</comment>
<proteinExistence type="predicted"/>
<feature type="signal peptide" evidence="1">
    <location>
        <begin position="1"/>
        <end position="23"/>
    </location>
</feature>
<evidence type="ECO:0000256" key="1">
    <source>
        <dbReference type="SAM" id="SignalP"/>
    </source>
</evidence>
<dbReference type="SUPFAM" id="SSF50969">
    <property type="entry name" value="YVTN repeat-like/Quinoprotein amine dehydrogenase"/>
    <property type="match status" value="1"/>
</dbReference>
<dbReference type="Pfam" id="PF07433">
    <property type="entry name" value="DUF1513"/>
    <property type="match status" value="1"/>
</dbReference>
<evidence type="ECO:0000313" key="2">
    <source>
        <dbReference type="EMBL" id="GFE63408.1"/>
    </source>
</evidence>
<dbReference type="PIRSF" id="PIRSF028101">
    <property type="entry name" value="UCP028101"/>
    <property type="match status" value="1"/>
</dbReference>
<dbReference type="InterPro" id="IPR011044">
    <property type="entry name" value="Quino_amine_DH_bsu"/>
</dbReference>
<dbReference type="InterPro" id="IPR008311">
    <property type="entry name" value="UCP028101"/>
</dbReference>
<dbReference type="EMBL" id="BLJE01000001">
    <property type="protein sequence ID" value="GFE63408.1"/>
    <property type="molecule type" value="Genomic_DNA"/>
</dbReference>
<evidence type="ECO:0000313" key="3">
    <source>
        <dbReference type="Proteomes" id="UP000436822"/>
    </source>
</evidence>
<dbReference type="PROSITE" id="PS51318">
    <property type="entry name" value="TAT"/>
    <property type="match status" value="1"/>
</dbReference>
<gene>
    <name evidence="2" type="ORF">KIN_04820</name>
</gene>
<evidence type="ECO:0008006" key="4">
    <source>
        <dbReference type="Google" id="ProtNLM"/>
    </source>
</evidence>
<dbReference type="OrthoDB" id="5624218at2"/>
<protein>
    <recommendedName>
        <fullName evidence="4">DUF1513 domain-containing protein</fullName>
    </recommendedName>
</protein>
<accession>A0A6N6JDL4</accession>
<feature type="chain" id="PRO_5026719698" description="DUF1513 domain-containing protein" evidence="1">
    <location>
        <begin position="24"/>
        <end position="357"/>
    </location>
</feature>
<dbReference type="AlphaFoldDB" id="A0A6N6JDL4"/>